<evidence type="ECO:0000313" key="3">
    <source>
        <dbReference type="Proteomes" id="UP000578531"/>
    </source>
</evidence>
<dbReference type="AlphaFoldDB" id="A0A8H6CGM4"/>
<organism evidence="2 3">
    <name type="scientific">Letharia columbiana</name>
    <dbReference type="NCBI Taxonomy" id="112416"/>
    <lineage>
        <taxon>Eukaryota</taxon>
        <taxon>Fungi</taxon>
        <taxon>Dikarya</taxon>
        <taxon>Ascomycota</taxon>
        <taxon>Pezizomycotina</taxon>
        <taxon>Lecanoromycetes</taxon>
        <taxon>OSLEUM clade</taxon>
        <taxon>Lecanoromycetidae</taxon>
        <taxon>Lecanorales</taxon>
        <taxon>Lecanorineae</taxon>
        <taxon>Parmeliaceae</taxon>
        <taxon>Letharia</taxon>
    </lineage>
</organism>
<protein>
    <submittedName>
        <fullName evidence="2">Uncharacterized protein</fullName>
    </submittedName>
</protein>
<accession>A0A8H6CGM4</accession>
<keyword evidence="1" id="KW-1133">Transmembrane helix</keyword>
<sequence length="191" mass="22773">MELNHQQRRWLIKQRADEPQTRQDSMEYFLRQILHLSQPIPPPSTLSSLEPRTDTMKRRLWYLQQCIFLLYLLPISSEQWFYCNDRIRPLLRRYQLDTLDLNVTGAEETEAAVYKHMKQRMLGPRPWISQDPNVEDFRYSCFASEATHFSSTESLSRTTDEDSDVTPGRKMTWCDNAISKGLDQRKRKRVD</sequence>
<feature type="transmembrane region" description="Helical" evidence="1">
    <location>
        <begin position="60"/>
        <end position="82"/>
    </location>
</feature>
<evidence type="ECO:0000313" key="2">
    <source>
        <dbReference type="EMBL" id="KAF6223172.1"/>
    </source>
</evidence>
<evidence type="ECO:0000256" key="1">
    <source>
        <dbReference type="SAM" id="Phobius"/>
    </source>
</evidence>
<gene>
    <name evidence="2" type="ORF">HO173_013247</name>
</gene>
<reference evidence="2 3" key="1">
    <citation type="journal article" date="2020" name="Genomics">
        <title>Complete, high-quality genomes from long-read metagenomic sequencing of two wolf lichen thalli reveals enigmatic genome architecture.</title>
        <authorList>
            <person name="McKenzie S.K."/>
            <person name="Walston R.F."/>
            <person name="Allen J.L."/>
        </authorList>
    </citation>
    <scope>NUCLEOTIDE SEQUENCE [LARGE SCALE GENOMIC DNA]</scope>
    <source>
        <strain evidence="2">WasteWater2</strain>
    </source>
</reference>
<dbReference type="RefSeq" id="XP_037158046.1">
    <property type="nucleotide sequence ID" value="XM_037315070.1"/>
</dbReference>
<dbReference type="EMBL" id="JACCJC010000135">
    <property type="protein sequence ID" value="KAF6223172.1"/>
    <property type="molecule type" value="Genomic_DNA"/>
</dbReference>
<dbReference type="GeneID" id="59294874"/>
<keyword evidence="1" id="KW-0812">Transmembrane</keyword>
<keyword evidence="3" id="KW-1185">Reference proteome</keyword>
<name>A0A8H6CGM4_9LECA</name>
<dbReference type="Proteomes" id="UP000578531">
    <property type="component" value="Unassembled WGS sequence"/>
</dbReference>
<comment type="caution">
    <text evidence="2">The sequence shown here is derived from an EMBL/GenBank/DDBJ whole genome shotgun (WGS) entry which is preliminary data.</text>
</comment>
<proteinExistence type="predicted"/>
<keyword evidence="1" id="KW-0472">Membrane</keyword>